<dbReference type="Pfam" id="PF02572">
    <property type="entry name" value="CobA_CobO_BtuR"/>
    <property type="match status" value="1"/>
</dbReference>
<dbReference type="EMBL" id="LAZR01018019">
    <property type="protein sequence ID" value="KKL98029.1"/>
    <property type="molecule type" value="Genomic_DNA"/>
</dbReference>
<organism evidence="1">
    <name type="scientific">marine sediment metagenome</name>
    <dbReference type="NCBI Taxonomy" id="412755"/>
    <lineage>
        <taxon>unclassified sequences</taxon>
        <taxon>metagenomes</taxon>
        <taxon>ecological metagenomes</taxon>
    </lineage>
</organism>
<evidence type="ECO:0000313" key="1">
    <source>
        <dbReference type="EMBL" id="KKL98029.1"/>
    </source>
</evidence>
<dbReference type="PANTHER" id="PTHR46638">
    <property type="entry name" value="CORRINOID ADENOSYLTRANSFERASE"/>
    <property type="match status" value="1"/>
</dbReference>
<comment type="caution">
    <text evidence="1">The sequence shown here is derived from an EMBL/GenBank/DDBJ whole genome shotgun (WGS) entry which is preliminary data.</text>
</comment>
<dbReference type="InterPro" id="IPR003724">
    <property type="entry name" value="CblAdoTrfase_CobA"/>
</dbReference>
<dbReference type="GO" id="GO:0008817">
    <property type="term" value="F:corrinoid adenosyltransferase activity"/>
    <property type="evidence" value="ECO:0007669"/>
    <property type="project" value="InterPro"/>
</dbReference>
<dbReference type="Gene3D" id="3.40.50.300">
    <property type="entry name" value="P-loop containing nucleotide triphosphate hydrolases"/>
    <property type="match status" value="1"/>
</dbReference>
<dbReference type="PANTHER" id="PTHR46638:SF1">
    <property type="entry name" value="CORRINOID ADENOSYLTRANSFERASE"/>
    <property type="match status" value="1"/>
</dbReference>
<evidence type="ECO:0008006" key="2">
    <source>
        <dbReference type="Google" id="ProtNLM"/>
    </source>
</evidence>
<reference evidence="1" key="1">
    <citation type="journal article" date="2015" name="Nature">
        <title>Complex archaea that bridge the gap between prokaryotes and eukaryotes.</title>
        <authorList>
            <person name="Spang A."/>
            <person name="Saw J.H."/>
            <person name="Jorgensen S.L."/>
            <person name="Zaremba-Niedzwiedzka K."/>
            <person name="Martijn J."/>
            <person name="Lind A.E."/>
            <person name="van Eijk R."/>
            <person name="Schleper C."/>
            <person name="Guy L."/>
            <person name="Ettema T.J."/>
        </authorList>
    </citation>
    <scope>NUCLEOTIDE SEQUENCE</scope>
</reference>
<proteinExistence type="predicted"/>
<dbReference type="InterPro" id="IPR027417">
    <property type="entry name" value="P-loop_NTPase"/>
</dbReference>
<dbReference type="GO" id="GO:0009236">
    <property type="term" value="P:cobalamin biosynthetic process"/>
    <property type="evidence" value="ECO:0007669"/>
    <property type="project" value="InterPro"/>
</dbReference>
<gene>
    <name evidence="1" type="ORF">LCGC14_1828490</name>
</gene>
<accession>A0A0F9GGR3</accession>
<dbReference type="SUPFAM" id="SSF52540">
    <property type="entry name" value="P-loop containing nucleoside triphosphate hydrolases"/>
    <property type="match status" value="1"/>
</dbReference>
<feature type="non-terminal residue" evidence="1">
    <location>
        <position position="1"/>
    </location>
</feature>
<protein>
    <recommendedName>
        <fullName evidence="2">Cob(I)yrinic acid a,c-diamide adenosyltransferase</fullName>
    </recommendedName>
</protein>
<dbReference type="AlphaFoldDB" id="A0A0F9GGR3"/>
<sequence length="72" mass="8248">DEVGVAIEMGVVDVEEVLKLLEIKPEKVELVLTGGQKMHPKLKERADLLTEMRMIKHYYSSRGITARYGIEY</sequence>
<dbReference type="GO" id="GO:0005524">
    <property type="term" value="F:ATP binding"/>
    <property type="evidence" value="ECO:0007669"/>
    <property type="project" value="InterPro"/>
</dbReference>
<name>A0A0F9GGR3_9ZZZZ</name>